<dbReference type="RefSeq" id="WP_066791546.1">
    <property type="nucleotide sequence ID" value="NZ_BJVD01000002.1"/>
</dbReference>
<protein>
    <submittedName>
        <fullName evidence="1">Uncharacterized protein</fullName>
    </submittedName>
</protein>
<name>A0A143HH21_9BACL</name>
<evidence type="ECO:0000313" key="2">
    <source>
        <dbReference type="Proteomes" id="UP000076021"/>
    </source>
</evidence>
<proteinExistence type="predicted"/>
<dbReference type="STRING" id="241244.ATY39_16245"/>
<dbReference type="EMBL" id="CP014806">
    <property type="protein sequence ID" value="AMX00791.1"/>
    <property type="molecule type" value="Genomic_DNA"/>
</dbReference>
<sequence>MTQHAEKEIVDATLLCDQKGNLNPAAIGYAKKPIILGNLKGHFMRKKKWNNWYIFGDDILFATSIIHLDYAVICSVRFLEYETQRFCEKIVTIPLGKKLKMPERVLETVHLNNEELKLQLLFSNGETHMTVTIPNFEGDLLHADLVIKHQVEDESLNVVVPWNRQTFHLTAKHLSLPVNGYVKLDSKSYTFNEEDCFAVLDFGRGVWPRNTAWNRAMASQKCRGHRIGLNLGGLWTDGTGMTENAFFLDGKLHKIHEDVIFHYNKSDYMEPWQIHTRFTDDVQLSFTPFFEREDSKDLKLVTSSLHHMVGYYNGQIRLENGRCMKIQQMLGTVEEHIAKW</sequence>
<dbReference type="InterPro" id="IPR021243">
    <property type="entry name" value="DUF2804"/>
</dbReference>
<dbReference type="Pfam" id="PF10974">
    <property type="entry name" value="DUF2804"/>
    <property type="match status" value="1"/>
</dbReference>
<dbReference type="PANTHER" id="PTHR35868">
    <property type="entry name" value="DUF2804 DOMAIN-CONTAINING PROTEIN-RELATED"/>
    <property type="match status" value="1"/>
</dbReference>
<organism evidence="1 2">
    <name type="scientific">Rummeliibacillus stabekisii</name>
    <dbReference type="NCBI Taxonomy" id="241244"/>
    <lineage>
        <taxon>Bacteria</taxon>
        <taxon>Bacillati</taxon>
        <taxon>Bacillota</taxon>
        <taxon>Bacilli</taxon>
        <taxon>Bacillales</taxon>
        <taxon>Caryophanaceae</taxon>
        <taxon>Rummeliibacillus</taxon>
    </lineage>
</organism>
<keyword evidence="2" id="KW-1185">Reference proteome</keyword>
<reference evidence="2" key="2">
    <citation type="submission" date="2016-03" db="EMBL/GenBank/DDBJ databases">
        <authorList>
            <person name="Ploux O."/>
        </authorList>
    </citation>
    <scope>NUCLEOTIDE SEQUENCE [LARGE SCALE GENOMIC DNA]</scope>
    <source>
        <strain evidence="2">PP9</strain>
    </source>
</reference>
<reference evidence="1 2" key="1">
    <citation type="journal article" date="2016" name="Genome Announc.">
        <title>Whole-Genome Sequence of Rummeliibacillus stabekisii Strain PP9 Isolated from Antarctic Soil.</title>
        <authorList>
            <person name="da Mota F.F."/>
            <person name="Vollu R.E."/>
            <person name="Jurelevicius D."/>
            <person name="Seldin L."/>
        </authorList>
    </citation>
    <scope>NUCLEOTIDE SEQUENCE [LARGE SCALE GENOMIC DNA]</scope>
    <source>
        <strain evidence="1 2">PP9</strain>
    </source>
</reference>
<dbReference type="PANTHER" id="PTHR35868:SF3">
    <property type="entry name" value="DUF2804 DOMAIN-CONTAINING PROTEIN"/>
    <property type="match status" value="1"/>
</dbReference>
<dbReference type="Proteomes" id="UP000076021">
    <property type="component" value="Chromosome"/>
</dbReference>
<dbReference type="AlphaFoldDB" id="A0A143HH21"/>
<gene>
    <name evidence="1" type="ORF">ATY39_16245</name>
</gene>
<accession>A0A143HH21</accession>
<dbReference type="OrthoDB" id="9762066at2"/>
<dbReference type="KEGG" id="rst:ATY39_16245"/>
<evidence type="ECO:0000313" key="1">
    <source>
        <dbReference type="EMBL" id="AMX00791.1"/>
    </source>
</evidence>